<keyword evidence="2" id="KW-1133">Transmembrane helix</keyword>
<dbReference type="Proteomes" id="UP000295601">
    <property type="component" value="Unassembled WGS sequence"/>
</dbReference>
<dbReference type="AlphaFoldDB" id="A0A4R6S4J7"/>
<gene>
    <name evidence="3" type="ORF">EDF62_0643</name>
</gene>
<evidence type="ECO:0000256" key="2">
    <source>
        <dbReference type="SAM" id="Phobius"/>
    </source>
</evidence>
<proteinExistence type="predicted"/>
<dbReference type="InterPro" id="IPR021454">
    <property type="entry name" value="DUF3105"/>
</dbReference>
<organism evidence="3 4">
    <name type="scientific">Leucobacter luti</name>
    <dbReference type="NCBI Taxonomy" id="340320"/>
    <lineage>
        <taxon>Bacteria</taxon>
        <taxon>Bacillati</taxon>
        <taxon>Actinomycetota</taxon>
        <taxon>Actinomycetes</taxon>
        <taxon>Micrococcales</taxon>
        <taxon>Microbacteriaceae</taxon>
        <taxon>Leucobacter</taxon>
    </lineage>
</organism>
<feature type="compositionally biased region" description="Polar residues" evidence="1">
    <location>
        <begin position="1"/>
        <end position="12"/>
    </location>
</feature>
<sequence>MGDSAGQQTVKQQRADARAKKVERYQQERRAQQRRRKIAIVSGSIGGAAVLALIVTFIATAAEPAQRPQDIAIEGLQEFTNLPATHVGPAPVDYEAEYDMKPPAGGNHFQAWLNCGIYSEPQPNENAVHSLEHGAIWVTYNPDTVTDEQLDELRSAVPDQYAIVSPFPGLETPIAVSAWGAQITMDSPSDARLGQFIDRYWKSASAPEPGASCSGAYEGAGRVV</sequence>
<keyword evidence="4" id="KW-1185">Reference proteome</keyword>
<feature type="transmembrane region" description="Helical" evidence="2">
    <location>
        <begin position="38"/>
        <end position="59"/>
    </location>
</feature>
<evidence type="ECO:0000313" key="3">
    <source>
        <dbReference type="EMBL" id="TDP94233.1"/>
    </source>
</evidence>
<comment type="caution">
    <text evidence="3">The sequence shown here is derived from an EMBL/GenBank/DDBJ whole genome shotgun (WGS) entry which is preliminary data.</text>
</comment>
<name>A0A4R6S4J7_9MICO</name>
<keyword evidence="2" id="KW-0472">Membrane</keyword>
<keyword evidence="2" id="KW-0812">Transmembrane</keyword>
<protein>
    <submittedName>
        <fullName evidence="3">Uncharacterized protein DUF3105</fullName>
    </submittedName>
</protein>
<dbReference type="Pfam" id="PF11303">
    <property type="entry name" value="DUF3105"/>
    <property type="match status" value="1"/>
</dbReference>
<accession>A0A4R6S4J7</accession>
<feature type="compositionally biased region" description="Basic and acidic residues" evidence="1">
    <location>
        <begin position="13"/>
        <end position="31"/>
    </location>
</feature>
<feature type="region of interest" description="Disordered" evidence="1">
    <location>
        <begin position="1"/>
        <end position="34"/>
    </location>
</feature>
<dbReference type="EMBL" id="SNYA01000002">
    <property type="protein sequence ID" value="TDP94233.1"/>
    <property type="molecule type" value="Genomic_DNA"/>
</dbReference>
<reference evidence="3 4" key="1">
    <citation type="submission" date="2019-03" db="EMBL/GenBank/DDBJ databases">
        <title>Genomic analyses of the natural microbiome of Caenorhabditis elegans.</title>
        <authorList>
            <person name="Samuel B."/>
        </authorList>
    </citation>
    <scope>NUCLEOTIDE SEQUENCE [LARGE SCALE GENOMIC DNA]</scope>
    <source>
        <strain evidence="3 4">JUb18</strain>
    </source>
</reference>
<evidence type="ECO:0000313" key="4">
    <source>
        <dbReference type="Proteomes" id="UP000295601"/>
    </source>
</evidence>
<evidence type="ECO:0000256" key="1">
    <source>
        <dbReference type="SAM" id="MobiDB-lite"/>
    </source>
</evidence>
<dbReference type="RefSeq" id="WP_132204195.1">
    <property type="nucleotide sequence ID" value="NZ_CP080492.1"/>
</dbReference>
<dbReference type="OrthoDB" id="164831at2"/>